<keyword evidence="4 6" id="KW-0175">Coiled coil</keyword>
<organism evidence="10 11">
    <name type="scientific">Sutterella megalosphaeroides</name>
    <dbReference type="NCBI Taxonomy" id="2494234"/>
    <lineage>
        <taxon>Bacteria</taxon>
        <taxon>Pseudomonadati</taxon>
        <taxon>Pseudomonadota</taxon>
        <taxon>Betaproteobacteria</taxon>
        <taxon>Burkholderiales</taxon>
        <taxon>Sutterellaceae</taxon>
        <taxon>Sutterella</taxon>
    </lineage>
</organism>
<dbReference type="EMBL" id="AP018786">
    <property type="protein sequence ID" value="BBF22888.1"/>
    <property type="molecule type" value="Genomic_DNA"/>
</dbReference>
<dbReference type="AlphaFoldDB" id="A0A2Z6ICR8"/>
<dbReference type="PANTHER" id="PTHR43977">
    <property type="entry name" value="STRUCTURAL MAINTENANCE OF CHROMOSOMES PROTEIN 3"/>
    <property type="match status" value="1"/>
</dbReference>
<evidence type="ECO:0000313" key="11">
    <source>
        <dbReference type="Proteomes" id="UP000271003"/>
    </source>
</evidence>
<dbReference type="KEGG" id="sutt:SUTMEG_07790"/>
<keyword evidence="2 6" id="KW-0547">Nucleotide-binding</keyword>
<feature type="domain" description="RecF/RecN/SMC N-terminal" evidence="8">
    <location>
        <begin position="3"/>
        <end position="1171"/>
    </location>
</feature>
<dbReference type="Pfam" id="PF06470">
    <property type="entry name" value="SMC_hinge"/>
    <property type="match status" value="1"/>
</dbReference>
<feature type="domain" description="SMC hinge" evidence="9">
    <location>
        <begin position="530"/>
        <end position="640"/>
    </location>
</feature>
<comment type="domain">
    <text evidence="6">Contains large globular domains required for ATP hydrolysis at each terminus and a third globular domain forming a flexible hinge near the middle of the molecule. These domains are separated by coiled-coil structures.</text>
</comment>
<name>A0A2Z6ICR8_9BURK</name>
<dbReference type="RefSeq" id="WP_120176553.1">
    <property type="nucleotide sequence ID" value="NZ_AP018786.1"/>
</dbReference>
<dbReference type="GO" id="GO:0005524">
    <property type="term" value="F:ATP binding"/>
    <property type="evidence" value="ECO:0007669"/>
    <property type="project" value="UniProtKB-UniRule"/>
</dbReference>
<dbReference type="Proteomes" id="UP000271003">
    <property type="component" value="Chromosome"/>
</dbReference>
<keyword evidence="3 6" id="KW-0067">ATP-binding</keyword>
<evidence type="ECO:0000256" key="6">
    <source>
        <dbReference type="HAMAP-Rule" id="MF_01894"/>
    </source>
</evidence>
<dbReference type="GO" id="GO:0003677">
    <property type="term" value="F:DNA binding"/>
    <property type="evidence" value="ECO:0007669"/>
    <property type="project" value="UniProtKB-UniRule"/>
</dbReference>
<dbReference type="GO" id="GO:0005694">
    <property type="term" value="C:chromosome"/>
    <property type="evidence" value="ECO:0007669"/>
    <property type="project" value="InterPro"/>
</dbReference>
<dbReference type="OrthoDB" id="9808768at2"/>
<feature type="binding site" evidence="6">
    <location>
        <begin position="32"/>
        <end position="39"/>
    </location>
    <ligand>
        <name>ATP</name>
        <dbReference type="ChEBI" id="CHEBI:30616"/>
    </ligand>
</feature>
<evidence type="ECO:0000259" key="9">
    <source>
        <dbReference type="Pfam" id="PF06470"/>
    </source>
</evidence>
<dbReference type="GO" id="GO:0030261">
    <property type="term" value="P:chromosome condensation"/>
    <property type="evidence" value="ECO:0007669"/>
    <property type="project" value="InterPro"/>
</dbReference>
<accession>A0A2Z6ICR8</accession>
<keyword evidence="1 6" id="KW-0963">Cytoplasm</keyword>
<comment type="subunit">
    <text evidence="6">Homodimer.</text>
</comment>
<dbReference type="Pfam" id="PF02463">
    <property type="entry name" value="SMC_N"/>
    <property type="match status" value="1"/>
</dbReference>
<dbReference type="Gene3D" id="3.40.50.300">
    <property type="entry name" value="P-loop containing nucleotide triphosphate hydrolases"/>
    <property type="match status" value="2"/>
</dbReference>
<keyword evidence="5 6" id="KW-0238">DNA-binding</keyword>
<dbReference type="GO" id="GO:0006260">
    <property type="term" value="P:DNA replication"/>
    <property type="evidence" value="ECO:0007669"/>
    <property type="project" value="UniProtKB-UniRule"/>
</dbReference>
<evidence type="ECO:0000256" key="7">
    <source>
        <dbReference type="SAM" id="MobiDB-lite"/>
    </source>
</evidence>
<feature type="region of interest" description="Disordered" evidence="7">
    <location>
        <begin position="405"/>
        <end position="441"/>
    </location>
</feature>
<evidence type="ECO:0000256" key="4">
    <source>
        <dbReference type="ARBA" id="ARBA00023054"/>
    </source>
</evidence>
<evidence type="ECO:0000256" key="2">
    <source>
        <dbReference type="ARBA" id="ARBA00022741"/>
    </source>
</evidence>
<dbReference type="InterPro" id="IPR024704">
    <property type="entry name" value="SMC"/>
</dbReference>
<evidence type="ECO:0000256" key="1">
    <source>
        <dbReference type="ARBA" id="ARBA00022490"/>
    </source>
</evidence>
<evidence type="ECO:0000259" key="8">
    <source>
        <dbReference type="Pfam" id="PF02463"/>
    </source>
</evidence>
<comment type="subcellular location">
    <subcellularLocation>
        <location evidence="6">Cytoplasm</location>
    </subcellularLocation>
</comment>
<dbReference type="SUPFAM" id="SSF52540">
    <property type="entry name" value="P-loop containing nucleoside triphosphate hydrolases"/>
    <property type="match status" value="1"/>
</dbReference>
<comment type="similarity">
    <text evidence="6">Belongs to the SMC family.</text>
</comment>
<comment type="function">
    <text evidence="6">Required for chromosome condensation and partitioning.</text>
</comment>
<sequence length="1204" mass="131226">MRLRQIKLSGFKSFADPTLIELNDPFVGVVGPNGCGKSNVIDAVRWVLGEGRASELRGLGMTDLIFAGSSGRAPMGRASVELVLENDDGRVKGPWAAYAELSIKRVVTAEGESGYFINHQQVRRRDVQEIFLGTGLGPKSYAIISQGMISNFIRAKPEELRVYLEEAAGVSLYKERRRETESLLRSTLENIERAEDLQTVRGEEIARLREDAGRAARWKELTDRRTESEGLLYFLQYEDAKNELERVRTEGLATVAALQEKRAAYEESTAQHEGLAGQATSAEHALAAAEADERRVERELARLEGEAKRTMERRAEAERHLAAATATLEAKKARLAAENEQLAADRESRAALTDACDEAEALEAEAAERLEAAEIELEAAETGRRRTREALETLRRRTSVDEAALGHERNRLAEIERNRSKTEADRAAAEASRPDEKETARLREEVDEAQAAAEDCAERLEVAETLLEETRSLADEADKAYFALLGDLKAKGSRLAALQEVQAGAEQQAAFSEWLEARGLTGIPAFLEEALVEEGALTALEAVLGARVRALLLRDLRAASGFERERPPALLSFAAPVPGESASEASGGALSEALLKLGEKCALRPLSDVVTSAHPAVAAAVRDWCAGVGLVESLAEAMRVRESIPEGVMLVTPKGDIVGRASITFFASDAPENSLLARAQEIRRLTDEIEAAEVELGRADDSRRKAAARAADAKRAVDDARRGASDAERTLSALKLELKDREAAAAAWRRRDEDLRRSSEELEAERAERTLEIESILERLEAGAEALENAERADASAAARETSARASSVRLAREAADARERVSILALKAKQLRDADLARTRTIKDLTDDIERERQRVEAARRTIDETDREELDAGTRALVEDLERLRRASAEARNALEIARATLSANEVVSRELQGAMLPLTEAIGTLKLAEGEQKTLLEQYSQRMDEVGADWTRMSVVAQTRGVKIGTVRNEVSRLAGEIAALGPVNHAALLQLEEAEKVFEATRLQIEDLRTAANTLESAIRTIDADTRSRMRETFERVNAYFKETFTGLFGGGHAELTMTGDEILASGIDVTAQPPGKKNASVRSLSGGEQALTATALVFAMFKLNPAPFCLLDEVDAPLDEANQARLAGLCLKMSESTQFLMITHHRVTMEFTKALIGVTMREPGVSRVVSVDLDEAVRIAESASSDRAPGDAAASGVGG</sequence>
<dbReference type="GO" id="GO:0007062">
    <property type="term" value="P:sister chromatid cohesion"/>
    <property type="evidence" value="ECO:0007669"/>
    <property type="project" value="InterPro"/>
</dbReference>
<dbReference type="SUPFAM" id="SSF75553">
    <property type="entry name" value="Smc hinge domain"/>
    <property type="match status" value="1"/>
</dbReference>
<protein>
    <recommendedName>
        <fullName evidence="6">Chromosome partition protein Smc</fullName>
    </recommendedName>
</protein>
<reference evidence="10 11" key="1">
    <citation type="journal article" date="2018" name="Int. J. Syst. Evol. Microbiol.">
        <title>Mesosutterella multiformis gen. nov., sp. nov., a member of the family Sutterellaceae and Sutterella megalosphaeroides sp. nov., isolated from human faeces.</title>
        <authorList>
            <person name="Sakamoto M."/>
            <person name="Ikeyama N."/>
            <person name="Kunihiro T."/>
            <person name="Iino T."/>
            <person name="Yuki M."/>
            <person name="Ohkuma M."/>
        </authorList>
    </citation>
    <scope>NUCLEOTIDE SEQUENCE [LARGE SCALE GENOMIC DNA]</scope>
    <source>
        <strain evidence="10 11">6FBBBH3</strain>
    </source>
</reference>
<dbReference type="PIRSF" id="PIRSF005719">
    <property type="entry name" value="SMC"/>
    <property type="match status" value="1"/>
</dbReference>
<dbReference type="HAMAP" id="MF_01894">
    <property type="entry name" value="Smc_prok"/>
    <property type="match status" value="1"/>
</dbReference>
<dbReference type="GO" id="GO:0016887">
    <property type="term" value="F:ATP hydrolysis activity"/>
    <property type="evidence" value="ECO:0007669"/>
    <property type="project" value="InterPro"/>
</dbReference>
<feature type="coiled-coil region" evidence="6">
    <location>
        <begin position="843"/>
        <end position="903"/>
    </location>
</feature>
<evidence type="ECO:0000256" key="5">
    <source>
        <dbReference type="ARBA" id="ARBA00023125"/>
    </source>
</evidence>
<dbReference type="InterPro" id="IPR003395">
    <property type="entry name" value="RecF/RecN/SMC_N"/>
</dbReference>
<dbReference type="GO" id="GO:0005737">
    <property type="term" value="C:cytoplasm"/>
    <property type="evidence" value="ECO:0007669"/>
    <property type="project" value="UniProtKB-SubCell"/>
</dbReference>
<proteinExistence type="inferred from homology"/>
<feature type="coiled-coil region" evidence="6">
    <location>
        <begin position="675"/>
        <end position="793"/>
    </location>
</feature>
<dbReference type="GO" id="GO:0007059">
    <property type="term" value="P:chromosome segregation"/>
    <property type="evidence" value="ECO:0007669"/>
    <property type="project" value="UniProtKB-UniRule"/>
</dbReference>
<dbReference type="InterPro" id="IPR010935">
    <property type="entry name" value="SMC_hinge"/>
</dbReference>
<dbReference type="InterPro" id="IPR011890">
    <property type="entry name" value="SMC_prok"/>
</dbReference>
<evidence type="ECO:0000256" key="3">
    <source>
        <dbReference type="ARBA" id="ARBA00022840"/>
    </source>
</evidence>
<evidence type="ECO:0000313" key="10">
    <source>
        <dbReference type="EMBL" id="BBF22888.1"/>
    </source>
</evidence>
<dbReference type="InterPro" id="IPR027417">
    <property type="entry name" value="P-loop_NTPase"/>
</dbReference>
<keyword evidence="11" id="KW-1185">Reference proteome</keyword>
<dbReference type="InterPro" id="IPR036277">
    <property type="entry name" value="SMC_hinge_sf"/>
</dbReference>
<dbReference type="NCBIfam" id="TIGR02168">
    <property type="entry name" value="SMC_prok_B"/>
    <property type="match status" value="1"/>
</dbReference>
<gene>
    <name evidence="6 10" type="primary">smc</name>
    <name evidence="10" type="ORF">SUTMEG_07790</name>
</gene>